<dbReference type="Pfam" id="PF00561">
    <property type="entry name" value="Abhydrolase_1"/>
    <property type="match status" value="1"/>
</dbReference>
<dbReference type="InterPro" id="IPR029058">
    <property type="entry name" value="AB_hydrolase_fold"/>
</dbReference>
<dbReference type="SUPFAM" id="SSF53474">
    <property type="entry name" value="alpha/beta-Hydrolases"/>
    <property type="match status" value="1"/>
</dbReference>
<dbReference type="Gene3D" id="3.40.50.1820">
    <property type="entry name" value="alpha/beta hydrolase"/>
    <property type="match status" value="1"/>
</dbReference>
<proteinExistence type="inferred from homology"/>
<feature type="transmembrane region" description="Helical" evidence="2">
    <location>
        <begin position="100"/>
        <end position="119"/>
    </location>
</feature>
<sequence>MPSTSTSPPPPGPPALLQSTWFRLCLLLLTPLFVLLLALWGLLGRLLTLSIQFVAAASFVITWLLYLLLPHLPVYLIDWPLVITLGIVTLSQLPRHHSHVAHAVVTVSLIVYAIIRISLTTLESGSTKKSIVDALAALCCLVPIWITICNLHLWLPSDLKELEKLEKKIYQQFVVTDFKMTKIAGLGTVHVPYCGDDQQLLPRNLVLVHGYMASNSFWAANLQFLAKSFNVYAVEWKGIGRSNRPKWRPASDEEMDDFFVKSLEDWRCALNLDRFILCGHSMGAMYSTYFAEQCSGHVEHLILVSPAGVNPSDLTPDSLPIFLKLTSQFYVTPMSAVRFAGPLGPSLVRWSWRQRIKWVPETNIIRSGELDFDLITDYSYHNWALEASGDIAFYTHLHPGASARRRALNQILTPEKLQVPLTIMYGGGKDWMNSEHGAAVVRRLEKTQYAVLRLVPISGHQVFMDNPSDFNQILVEEARKQEHAAALYNQLD</sequence>
<protein>
    <recommendedName>
        <fullName evidence="3">AB hydrolase-1 domain-containing protein</fullName>
    </recommendedName>
</protein>
<evidence type="ECO:0000256" key="1">
    <source>
        <dbReference type="ARBA" id="ARBA00038097"/>
    </source>
</evidence>
<keyword evidence="2" id="KW-0472">Membrane</keyword>
<name>A0AAV1UNU9_9STRA</name>
<feature type="transmembrane region" description="Helical" evidence="2">
    <location>
        <begin position="46"/>
        <end position="66"/>
    </location>
</feature>
<feature type="domain" description="AB hydrolase-1" evidence="3">
    <location>
        <begin position="205"/>
        <end position="466"/>
    </location>
</feature>
<accession>A0AAV1UNU9</accession>
<evidence type="ECO:0000259" key="3">
    <source>
        <dbReference type="Pfam" id="PF00561"/>
    </source>
</evidence>
<feature type="transmembrane region" description="Helical" evidence="2">
    <location>
        <begin position="131"/>
        <end position="155"/>
    </location>
</feature>
<evidence type="ECO:0000313" key="4">
    <source>
        <dbReference type="EMBL" id="CAK7934903.1"/>
    </source>
</evidence>
<dbReference type="Proteomes" id="UP001162060">
    <property type="component" value="Unassembled WGS sequence"/>
</dbReference>
<keyword evidence="2" id="KW-0812">Transmembrane</keyword>
<dbReference type="PANTHER" id="PTHR42886">
    <property type="entry name" value="RE40534P-RELATED"/>
    <property type="match status" value="1"/>
</dbReference>
<keyword evidence="2" id="KW-1133">Transmembrane helix</keyword>
<gene>
    <name evidence="4" type="ORF">PM001_LOCUS20053</name>
</gene>
<evidence type="ECO:0000313" key="5">
    <source>
        <dbReference type="Proteomes" id="UP001162060"/>
    </source>
</evidence>
<dbReference type="GO" id="GO:0055088">
    <property type="term" value="P:lipid homeostasis"/>
    <property type="evidence" value="ECO:0007669"/>
    <property type="project" value="TreeGrafter"/>
</dbReference>
<dbReference type="FunFam" id="3.40.50.1820:FF:000846">
    <property type="entry name" value="Uncharacterized protein"/>
    <property type="match status" value="1"/>
</dbReference>
<dbReference type="EMBL" id="CAKLBY020000217">
    <property type="protein sequence ID" value="CAK7934903.1"/>
    <property type="molecule type" value="Genomic_DNA"/>
</dbReference>
<dbReference type="GO" id="GO:0042171">
    <property type="term" value="F:lysophosphatidic acid acyltransferase activity"/>
    <property type="evidence" value="ECO:0007669"/>
    <property type="project" value="TreeGrafter"/>
</dbReference>
<dbReference type="AlphaFoldDB" id="A0AAV1UNU9"/>
<comment type="similarity">
    <text evidence="1">Belongs to the peptidase S33 family. ABHD4/ABHD5 subfamily.</text>
</comment>
<feature type="transmembrane region" description="Helical" evidence="2">
    <location>
        <begin position="20"/>
        <end position="39"/>
    </location>
</feature>
<dbReference type="InterPro" id="IPR000073">
    <property type="entry name" value="AB_hydrolase_1"/>
</dbReference>
<dbReference type="GO" id="GO:0006654">
    <property type="term" value="P:phosphatidic acid biosynthetic process"/>
    <property type="evidence" value="ECO:0007669"/>
    <property type="project" value="TreeGrafter"/>
</dbReference>
<organism evidence="4 5">
    <name type="scientific">Peronospora matthiolae</name>
    <dbReference type="NCBI Taxonomy" id="2874970"/>
    <lineage>
        <taxon>Eukaryota</taxon>
        <taxon>Sar</taxon>
        <taxon>Stramenopiles</taxon>
        <taxon>Oomycota</taxon>
        <taxon>Peronosporomycetes</taxon>
        <taxon>Peronosporales</taxon>
        <taxon>Peronosporaceae</taxon>
        <taxon>Peronospora</taxon>
    </lineage>
</organism>
<reference evidence="4" key="1">
    <citation type="submission" date="2024-01" db="EMBL/GenBank/DDBJ databases">
        <authorList>
            <person name="Webb A."/>
        </authorList>
    </citation>
    <scope>NUCLEOTIDE SEQUENCE</scope>
    <source>
        <strain evidence="4">Pm1</strain>
    </source>
</reference>
<evidence type="ECO:0000256" key="2">
    <source>
        <dbReference type="SAM" id="Phobius"/>
    </source>
</evidence>
<comment type="caution">
    <text evidence="4">The sequence shown here is derived from an EMBL/GenBank/DDBJ whole genome shotgun (WGS) entry which is preliminary data.</text>
</comment>
<dbReference type="PANTHER" id="PTHR42886:SF29">
    <property type="entry name" value="PUMMELIG, ISOFORM A"/>
    <property type="match status" value="1"/>
</dbReference>
<dbReference type="GO" id="GO:0052689">
    <property type="term" value="F:carboxylic ester hydrolase activity"/>
    <property type="evidence" value="ECO:0007669"/>
    <property type="project" value="TreeGrafter"/>
</dbReference>